<evidence type="ECO:0000313" key="1">
    <source>
        <dbReference type="EMBL" id="KIO07958.1"/>
    </source>
</evidence>
<dbReference type="EMBL" id="KN831958">
    <property type="protein sequence ID" value="KIO07958.1"/>
    <property type="molecule type" value="Genomic_DNA"/>
</dbReference>
<sequence length="70" mass="7850">MVGEGDTVWQEERSKRPCQSGYSDAQISILDRSRSETCDNLGHNLNCDMNNVTAVMIITRVYPPISGFNK</sequence>
<gene>
    <name evidence="1" type="ORF">M404DRAFT_23218</name>
</gene>
<dbReference type="HOGENOM" id="CLU_2758800_0_0_1"/>
<accession>A0A0C3JFV0</accession>
<dbReference type="InParanoid" id="A0A0C3JFV0"/>
<dbReference type="Proteomes" id="UP000054217">
    <property type="component" value="Unassembled WGS sequence"/>
</dbReference>
<dbReference type="AlphaFoldDB" id="A0A0C3JFV0"/>
<keyword evidence="2" id="KW-1185">Reference proteome</keyword>
<protein>
    <submittedName>
        <fullName evidence="1">Uncharacterized protein</fullName>
    </submittedName>
</protein>
<proteinExistence type="predicted"/>
<reference evidence="1 2" key="1">
    <citation type="submission" date="2014-04" db="EMBL/GenBank/DDBJ databases">
        <authorList>
            <consortium name="DOE Joint Genome Institute"/>
            <person name="Kuo A."/>
            <person name="Kohler A."/>
            <person name="Costa M.D."/>
            <person name="Nagy L.G."/>
            <person name="Floudas D."/>
            <person name="Copeland A."/>
            <person name="Barry K.W."/>
            <person name="Cichocki N."/>
            <person name="Veneault-Fourrey C."/>
            <person name="LaButti K."/>
            <person name="Lindquist E.A."/>
            <person name="Lipzen A."/>
            <person name="Lundell T."/>
            <person name="Morin E."/>
            <person name="Murat C."/>
            <person name="Sun H."/>
            <person name="Tunlid A."/>
            <person name="Henrissat B."/>
            <person name="Grigoriev I.V."/>
            <person name="Hibbett D.S."/>
            <person name="Martin F."/>
            <person name="Nordberg H.P."/>
            <person name="Cantor M.N."/>
            <person name="Hua S.X."/>
        </authorList>
    </citation>
    <scope>NUCLEOTIDE SEQUENCE [LARGE SCALE GENOMIC DNA]</scope>
    <source>
        <strain evidence="1 2">Marx 270</strain>
    </source>
</reference>
<name>A0A0C3JFV0_PISTI</name>
<organism evidence="1 2">
    <name type="scientific">Pisolithus tinctorius Marx 270</name>
    <dbReference type="NCBI Taxonomy" id="870435"/>
    <lineage>
        <taxon>Eukaryota</taxon>
        <taxon>Fungi</taxon>
        <taxon>Dikarya</taxon>
        <taxon>Basidiomycota</taxon>
        <taxon>Agaricomycotina</taxon>
        <taxon>Agaricomycetes</taxon>
        <taxon>Agaricomycetidae</taxon>
        <taxon>Boletales</taxon>
        <taxon>Sclerodermatineae</taxon>
        <taxon>Pisolithaceae</taxon>
        <taxon>Pisolithus</taxon>
    </lineage>
</organism>
<reference evidence="2" key="2">
    <citation type="submission" date="2015-01" db="EMBL/GenBank/DDBJ databases">
        <title>Evolutionary Origins and Diversification of the Mycorrhizal Mutualists.</title>
        <authorList>
            <consortium name="DOE Joint Genome Institute"/>
            <consortium name="Mycorrhizal Genomics Consortium"/>
            <person name="Kohler A."/>
            <person name="Kuo A."/>
            <person name="Nagy L.G."/>
            <person name="Floudas D."/>
            <person name="Copeland A."/>
            <person name="Barry K.W."/>
            <person name="Cichocki N."/>
            <person name="Veneault-Fourrey C."/>
            <person name="LaButti K."/>
            <person name="Lindquist E.A."/>
            <person name="Lipzen A."/>
            <person name="Lundell T."/>
            <person name="Morin E."/>
            <person name="Murat C."/>
            <person name="Riley R."/>
            <person name="Ohm R."/>
            <person name="Sun H."/>
            <person name="Tunlid A."/>
            <person name="Henrissat B."/>
            <person name="Grigoriev I.V."/>
            <person name="Hibbett D.S."/>
            <person name="Martin F."/>
        </authorList>
    </citation>
    <scope>NUCLEOTIDE SEQUENCE [LARGE SCALE GENOMIC DNA]</scope>
    <source>
        <strain evidence="2">Marx 270</strain>
    </source>
</reference>
<evidence type="ECO:0000313" key="2">
    <source>
        <dbReference type="Proteomes" id="UP000054217"/>
    </source>
</evidence>